<dbReference type="Proteomes" id="UP000438429">
    <property type="component" value="Unassembled WGS sequence"/>
</dbReference>
<evidence type="ECO:0000313" key="3">
    <source>
        <dbReference type="Proteomes" id="UP000438429"/>
    </source>
</evidence>
<feature type="compositionally biased region" description="Polar residues" evidence="1">
    <location>
        <begin position="53"/>
        <end position="70"/>
    </location>
</feature>
<name>A0A6A4RUQ7_SCOMX</name>
<dbReference type="EMBL" id="VEVO01000023">
    <property type="protein sequence ID" value="KAF0022782.1"/>
    <property type="molecule type" value="Genomic_DNA"/>
</dbReference>
<dbReference type="AlphaFoldDB" id="A0A6A4RUQ7"/>
<feature type="region of interest" description="Disordered" evidence="1">
    <location>
        <begin position="30"/>
        <end position="83"/>
    </location>
</feature>
<protein>
    <submittedName>
        <fullName evidence="2">Uncharacterized protein</fullName>
    </submittedName>
</protein>
<feature type="compositionally biased region" description="Basic and acidic residues" evidence="1">
    <location>
        <begin position="30"/>
        <end position="48"/>
    </location>
</feature>
<proteinExistence type="predicted"/>
<organism evidence="2 3">
    <name type="scientific">Scophthalmus maximus</name>
    <name type="common">Turbot</name>
    <name type="synonym">Psetta maxima</name>
    <dbReference type="NCBI Taxonomy" id="52904"/>
    <lineage>
        <taxon>Eukaryota</taxon>
        <taxon>Metazoa</taxon>
        <taxon>Chordata</taxon>
        <taxon>Craniata</taxon>
        <taxon>Vertebrata</taxon>
        <taxon>Euteleostomi</taxon>
        <taxon>Actinopterygii</taxon>
        <taxon>Neopterygii</taxon>
        <taxon>Teleostei</taxon>
        <taxon>Neoteleostei</taxon>
        <taxon>Acanthomorphata</taxon>
        <taxon>Carangaria</taxon>
        <taxon>Pleuronectiformes</taxon>
        <taxon>Pleuronectoidei</taxon>
        <taxon>Scophthalmidae</taxon>
        <taxon>Scophthalmus</taxon>
    </lineage>
</organism>
<gene>
    <name evidence="2" type="ORF">F2P81_024763</name>
</gene>
<reference evidence="2 3" key="1">
    <citation type="submission" date="2019-06" db="EMBL/GenBank/DDBJ databases">
        <title>Draft genomes of female and male turbot (Scophthalmus maximus).</title>
        <authorList>
            <person name="Xu H."/>
            <person name="Xu X.-W."/>
            <person name="Shao C."/>
            <person name="Chen S."/>
        </authorList>
    </citation>
    <scope>NUCLEOTIDE SEQUENCE [LARGE SCALE GENOMIC DNA]</scope>
    <source>
        <strain evidence="2">Ysfricsl-2016a</strain>
        <tissue evidence="2">Blood</tissue>
    </source>
</reference>
<sequence length="83" mass="9428">MNTYLLMMKMTCPPLPLICPAARAWTHNHEPTSVMEKKKEKSQRHEQTEAAAPSQSLVFELTSCSDSNMSGKKREEENSVIMM</sequence>
<evidence type="ECO:0000313" key="2">
    <source>
        <dbReference type="EMBL" id="KAF0022782.1"/>
    </source>
</evidence>
<evidence type="ECO:0000256" key="1">
    <source>
        <dbReference type="SAM" id="MobiDB-lite"/>
    </source>
</evidence>
<accession>A0A6A4RUQ7</accession>
<comment type="caution">
    <text evidence="2">The sequence shown here is derived from an EMBL/GenBank/DDBJ whole genome shotgun (WGS) entry which is preliminary data.</text>
</comment>